<feature type="region of interest" description="Disordered" evidence="6">
    <location>
        <begin position="343"/>
        <end position="362"/>
    </location>
</feature>
<dbReference type="EMBL" id="KZ613467">
    <property type="protein sequence ID" value="PMD26875.1"/>
    <property type="molecule type" value="Genomic_DNA"/>
</dbReference>
<evidence type="ECO:0000259" key="7">
    <source>
        <dbReference type="PROSITE" id="PS51999"/>
    </source>
</evidence>
<keyword evidence="5" id="KW-0175">Coiled coil</keyword>
<evidence type="ECO:0000256" key="2">
    <source>
        <dbReference type="ARBA" id="ARBA00022771"/>
    </source>
</evidence>
<dbReference type="PROSITE" id="PS51999">
    <property type="entry name" value="ZF_GRF"/>
    <property type="match status" value="1"/>
</dbReference>
<feature type="region of interest" description="Disordered" evidence="6">
    <location>
        <begin position="149"/>
        <end position="259"/>
    </location>
</feature>
<reference evidence="8 9" key="1">
    <citation type="submission" date="2016-05" db="EMBL/GenBank/DDBJ databases">
        <title>A degradative enzymes factory behind the ericoid mycorrhizal symbiosis.</title>
        <authorList>
            <consortium name="DOE Joint Genome Institute"/>
            <person name="Martino E."/>
            <person name="Morin E."/>
            <person name="Grelet G."/>
            <person name="Kuo A."/>
            <person name="Kohler A."/>
            <person name="Daghino S."/>
            <person name="Barry K."/>
            <person name="Choi C."/>
            <person name="Cichocki N."/>
            <person name="Clum A."/>
            <person name="Copeland A."/>
            <person name="Hainaut M."/>
            <person name="Haridas S."/>
            <person name="Labutti K."/>
            <person name="Lindquist E."/>
            <person name="Lipzen A."/>
            <person name="Khouja H.-R."/>
            <person name="Murat C."/>
            <person name="Ohm R."/>
            <person name="Olson A."/>
            <person name="Spatafora J."/>
            <person name="Veneault-Fourrey C."/>
            <person name="Henrissat B."/>
            <person name="Grigoriev I."/>
            <person name="Martin F."/>
            <person name="Perotto S."/>
        </authorList>
    </citation>
    <scope>NUCLEOTIDE SEQUENCE [LARGE SCALE GENOMIC DNA]</scope>
    <source>
        <strain evidence="8 9">UAMH 7357</strain>
    </source>
</reference>
<dbReference type="InterPro" id="IPR010666">
    <property type="entry name" value="Znf_GRF"/>
</dbReference>
<keyword evidence="9" id="KW-1185">Reference proteome</keyword>
<keyword evidence="1" id="KW-0479">Metal-binding</keyword>
<proteinExistence type="predicted"/>
<evidence type="ECO:0000256" key="1">
    <source>
        <dbReference type="ARBA" id="ARBA00022723"/>
    </source>
</evidence>
<keyword evidence="2 4" id="KW-0863">Zinc-finger</keyword>
<keyword evidence="3" id="KW-0862">Zinc</keyword>
<sequence>MFTPQKRGNHPPPFSSPNRSRLVKGLFADGIWHCNCNPRLPATLFQVKKEGPNTGRWFYTCQESKENGCGFFLWKENATTREMGAILNNTRSESEQRRTPTTETAEAVRDKRTVEGHAAASNKFIADLAEDEEDEYGSSFELPPEMESAMAKAADQVEMRSPETPRKAVKTSYAATPGSKRKRDEDSLPTPVTGNKAISGYNRASNDDDVFGTPSMTLRGDISNGNDRFGFRSPSATPSQFAQPRDSTAASEDPGERAQQNYDITDEVMDLLKDQQIDEEVTSNLKELLNKHALKISGISKGRDITRVALKAKDAKIAELQQKINALETERDLDKRILRHYKSDMAESVERRRGRGRGRGRG</sequence>
<protein>
    <recommendedName>
        <fullName evidence="7">GRF-type domain-containing protein</fullName>
    </recommendedName>
</protein>
<evidence type="ECO:0000256" key="4">
    <source>
        <dbReference type="PROSITE-ProRule" id="PRU01343"/>
    </source>
</evidence>
<dbReference type="OrthoDB" id="430051at2759"/>
<dbReference type="AlphaFoldDB" id="A0A2J6QKT0"/>
<evidence type="ECO:0000313" key="9">
    <source>
        <dbReference type="Proteomes" id="UP000235672"/>
    </source>
</evidence>
<feature type="compositionally biased region" description="Polar residues" evidence="6">
    <location>
        <begin position="234"/>
        <end position="250"/>
    </location>
</feature>
<dbReference type="GO" id="GO:0008270">
    <property type="term" value="F:zinc ion binding"/>
    <property type="evidence" value="ECO:0007669"/>
    <property type="project" value="UniProtKB-KW"/>
</dbReference>
<evidence type="ECO:0000313" key="8">
    <source>
        <dbReference type="EMBL" id="PMD26875.1"/>
    </source>
</evidence>
<dbReference type="STRING" id="1745343.A0A2J6QKT0"/>
<organism evidence="8 9">
    <name type="scientific">Hyaloscypha hepaticicola</name>
    <dbReference type="NCBI Taxonomy" id="2082293"/>
    <lineage>
        <taxon>Eukaryota</taxon>
        <taxon>Fungi</taxon>
        <taxon>Dikarya</taxon>
        <taxon>Ascomycota</taxon>
        <taxon>Pezizomycotina</taxon>
        <taxon>Leotiomycetes</taxon>
        <taxon>Helotiales</taxon>
        <taxon>Hyaloscyphaceae</taxon>
        <taxon>Hyaloscypha</taxon>
    </lineage>
</organism>
<accession>A0A2J6QKT0</accession>
<feature type="compositionally biased region" description="Basic residues" evidence="6">
    <location>
        <begin position="352"/>
        <end position="362"/>
    </location>
</feature>
<evidence type="ECO:0000256" key="3">
    <source>
        <dbReference type="ARBA" id="ARBA00022833"/>
    </source>
</evidence>
<evidence type="ECO:0000256" key="5">
    <source>
        <dbReference type="SAM" id="Coils"/>
    </source>
</evidence>
<dbReference type="Proteomes" id="UP000235672">
    <property type="component" value="Unassembled WGS sequence"/>
</dbReference>
<name>A0A2J6QKT0_9HELO</name>
<gene>
    <name evidence="8" type="ORF">NA56DRAFT_698116</name>
</gene>
<dbReference type="Pfam" id="PF06839">
    <property type="entry name" value="Zn_ribbon_GRF"/>
    <property type="match status" value="1"/>
</dbReference>
<feature type="compositionally biased region" description="Basic and acidic residues" evidence="6">
    <location>
        <begin position="155"/>
        <end position="166"/>
    </location>
</feature>
<feature type="domain" description="GRF-type" evidence="7">
    <location>
        <begin position="34"/>
        <end position="78"/>
    </location>
</feature>
<evidence type="ECO:0000256" key="6">
    <source>
        <dbReference type="SAM" id="MobiDB-lite"/>
    </source>
</evidence>
<feature type="coiled-coil region" evidence="5">
    <location>
        <begin position="310"/>
        <end position="337"/>
    </location>
</feature>